<comment type="caution">
    <text evidence="1">The sequence shown here is derived from an EMBL/GenBank/DDBJ whole genome shotgun (WGS) entry which is preliminary data.</text>
</comment>
<evidence type="ECO:0000313" key="2">
    <source>
        <dbReference type="Proteomes" id="UP000314294"/>
    </source>
</evidence>
<gene>
    <name evidence="1" type="ORF">EYF80_058769</name>
</gene>
<dbReference type="Proteomes" id="UP000314294">
    <property type="component" value="Unassembled WGS sequence"/>
</dbReference>
<accession>A0A4Z2EQK3</accession>
<proteinExistence type="predicted"/>
<protein>
    <submittedName>
        <fullName evidence="1">Uncharacterized protein</fullName>
    </submittedName>
</protein>
<keyword evidence="2" id="KW-1185">Reference proteome</keyword>
<reference evidence="1 2" key="1">
    <citation type="submission" date="2019-03" db="EMBL/GenBank/DDBJ databases">
        <title>First draft genome of Liparis tanakae, snailfish: a comprehensive survey of snailfish specific genes.</title>
        <authorList>
            <person name="Kim W."/>
            <person name="Song I."/>
            <person name="Jeong J.-H."/>
            <person name="Kim D."/>
            <person name="Kim S."/>
            <person name="Ryu S."/>
            <person name="Song J.Y."/>
            <person name="Lee S.K."/>
        </authorList>
    </citation>
    <scope>NUCLEOTIDE SEQUENCE [LARGE SCALE GENOMIC DNA]</scope>
    <source>
        <tissue evidence="1">Muscle</tissue>
    </source>
</reference>
<dbReference type="AlphaFoldDB" id="A0A4Z2EQK3"/>
<dbReference type="EMBL" id="SRLO01003829">
    <property type="protein sequence ID" value="TNN31079.1"/>
    <property type="molecule type" value="Genomic_DNA"/>
</dbReference>
<name>A0A4Z2EQK3_9TELE</name>
<evidence type="ECO:0000313" key="1">
    <source>
        <dbReference type="EMBL" id="TNN31079.1"/>
    </source>
</evidence>
<organism evidence="1 2">
    <name type="scientific">Liparis tanakae</name>
    <name type="common">Tanaka's snailfish</name>
    <dbReference type="NCBI Taxonomy" id="230148"/>
    <lineage>
        <taxon>Eukaryota</taxon>
        <taxon>Metazoa</taxon>
        <taxon>Chordata</taxon>
        <taxon>Craniata</taxon>
        <taxon>Vertebrata</taxon>
        <taxon>Euteleostomi</taxon>
        <taxon>Actinopterygii</taxon>
        <taxon>Neopterygii</taxon>
        <taxon>Teleostei</taxon>
        <taxon>Neoteleostei</taxon>
        <taxon>Acanthomorphata</taxon>
        <taxon>Eupercaria</taxon>
        <taxon>Perciformes</taxon>
        <taxon>Cottioidei</taxon>
        <taxon>Cottales</taxon>
        <taxon>Liparidae</taxon>
        <taxon>Liparis</taxon>
    </lineage>
</organism>
<sequence>MAKSLDITAWGTAHGDMSITYCQGHDTELVPDQLDHLALLQRSGPAADDRLASLAQLQEVAPLLLLQGPVQSPSVQNQDEALRTPLGGLCRVPCCSLTASTTLHLQSELLE</sequence>